<dbReference type="PANTHER" id="PTHR11439">
    <property type="entry name" value="GAG-POL-RELATED RETROTRANSPOSON"/>
    <property type="match status" value="1"/>
</dbReference>
<sequence>MKTTLSVKNKLGFVNGAIPQPTDEFDPLYSDWQRCNDLVLSWITNCLSRGIHATVLYVYTAKEVWDDLQQRYTQSNGTRVHHLKQAIAALKQDNLPVSLYFTQLKGFWDEFLNYRPIPGCTCGAKCVCGLSKTLMEYQHYDYVHSFLMGLNDSFSQVRGQILLMEPLPSINKVFSLVQNDEKQRGVGLLPLPIGMPTVESTALVSRMDNSMPQTLSYEGTGLTYPNAGSNALLSHFDSNRSSQYPRKDRPICSHCGLKGHTADKCYKLHGYPPGFRGKNRNGASANQVSGHMSTGSNFHDNNPQNLSTLTAQLLNLLNAQNGQSSQQHHAITNAHPHQAATSLATVTQPPLNMAEWVIDIGATDHMVINTQYYTSMQVVHNLNVTLPNGQSVVVTHIGSIQVTSSLLLTDVLFSDIAPPSSPTHTTQPSSPIQHSPPPLRKSTRVTQPPGYLKDFHCQLVHSGITSTNSPSNASLYPLSSSLSYAKLSPSHRNFALSVTTISEPTSFTQASQNPHWQAAMSAELSALEANHTWSLTTLPPGKHPIGCKWVYKVKLKADGSLERYKARLVAKGYTQQEGLDYLETFSPVAKFSTVRTLLAIASVQHWSLTQLDVNNAFLHGDLSEEFSSTILKQGFVQSKSDYSLFTRTQGTTFIALLVYVDDILLASNNIEAMHSLKASLHSEFKLKDLGNLKYFLGLEVARSNKGISLCQRKYALDILSDSGMLGCKPVSTPMEQNLKLSQSDGDLLDDASLYRRLVGRLLYLTVTRPDISYTVQKLSQFMAKPSSTHLAAAYRVLKYIKGTSGQGLFFPSTTNLQLKAFSDSDWAGCPDSRRSITGYCVFLGDSLVSWRSKKQHTVSRSSAKAEYKAMASVVCELMWMVPLLKDFKVEHSKEALLFCDSKAAIHIAANPVYHERTKHIELDCHLVREKIQDGLVRTLHVTSQNQLADIMTKALGSVQFHSLIDKMGISNIYAPS</sequence>
<feature type="domain" description="Reverse transcriptase Ty1/copia-type" evidence="3">
    <location>
        <begin position="627"/>
        <end position="735"/>
    </location>
</feature>
<dbReference type="Pfam" id="PF22936">
    <property type="entry name" value="Pol_BBD"/>
    <property type="match status" value="1"/>
</dbReference>
<keyword evidence="1" id="KW-0378">Hydrolase</keyword>
<accession>A0A2N9HJS3</accession>
<organism evidence="5">
    <name type="scientific">Fagus sylvatica</name>
    <name type="common">Beechnut</name>
    <dbReference type="NCBI Taxonomy" id="28930"/>
    <lineage>
        <taxon>Eukaryota</taxon>
        <taxon>Viridiplantae</taxon>
        <taxon>Streptophyta</taxon>
        <taxon>Embryophyta</taxon>
        <taxon>Tracheophyta</taxon>
        <taxon>Spermatophyta</taxon>
        <taxon>Magnoliopsida</taxon>
        <taxon>eudicotyledons</taxon>
        <taxon>Gunneridae</taxon>
        <taxon>Pentapetalae</taxon>
        <taxon>rosids</taxon>
        <taxon>fabids</taxon>
        <taxon>Fagales</taxon>
        <taxon>Fagaceae</taxon>
        <taxon>Fagus</taxon>
    </lineage>
</organism>
<dbReference type="InterPro" id="IPR054722">
    <property type="entry name" value="PolX-like_BBD"/>
</dbReference>
<gene>
    <name evidence="5" type="ORF">FSB_LOCUS40067</name>
</gene>
<dbReference type="InterPro" id="IPR043502">
    <property type="entry name" value="DNA/RNA_pol_sf"/>
</dbReference>
<dbReference type="InterPro" id="IPR013103">
    <property type="entry name" value="RVT_2"/>
</dbReference>
<keyword evidence="1" id="KW-0645">Protease</keyword>
<dbReference type="GO" id="GO:0004190">
    <property type="term" value="F:aspartic-type endopeptidase activity"/>
    <property type="evidence" value="ECO:0007669"/>
    <property type="project" value="UniProtKB-KW"/>
</dbReference>
<evidence type="ECO:0000313" key="5">
    <source>
        <dbReference type="EMBL" id="SPD12185.1"/>
    </source>
</evidence>
<keyword evidence="1" id="KW-0064">Aspartyl protease</keyword>
<feature type="domain" description="Retrovirus-related Pol polyprotein from transposon TNT 1-94-like beta-barrel" evidence="4">
    <location>
        <begin position="356"/>
        <end position="413"/>
    </location>
</feature>
<name>A0A2N9HJS3_FAGSY</name>
<reference evidence="5" key="1">
    <citation type="submission" date="2018-02" db="EMBL/GenBank/DDBJ databases">
        <authorList>
            <person name="Cohen D.B."/>
            <person name="Kent A.D."/>
        </authorList>
    </citation>
    <scope>NUCLEOTIDE SEQUENCE</scope>
</reference>
<dbReference type="PANTHER" id="PTHR11439:SF470">
    <property type="entry name" value="CYSTEINE-RICH RLK (RECEPTOR-LIKE PROTEIN KINASE) 8"/>
    <property type="match status" value="1"/>
</dbReference>
<feature type="domain" description="Reverse transcriptase Ty1/copia-type" evidence="3">
    <location>
        <begin position="530"/>
        <end position="625"/>
    </location>
</feature>
<dbReference type="AlphaFoldDB" id="A0A2N9HJS3"/>
<evidence type="ECO:0000259" key="4">
    <source>
        <dbReference type="Pfam" id="PF22936"/>
    </source>
</evidence>
<dbReference type="SUPFAM" id="SSF56672">
    <property type="entry name" value="DNA/RNA polymerases"/>
    <property type="match status" value="1"/>
</dbReference>
<dbReference type="Pfam" id="PF07727">
    <property type="entry name" value="RVT_2"/>
    <property type="match status" value="2"/>
</dbReference>
<evidence type="ECO:0000256" key="1">
    <source>
        <dbReference type="ARBA" id="ARBA00022750"/>
    </source>
</evidence>
<feature type="region of interest" description="Disordered" evidence="2">
    <location>
        <begin position="418"/>
        <end position="447"/>
    </location>
</feature>
<feature type="compositionally biased region" description="Low complexity" evidence="2">
    <location>
        <begin position="422"/>
        <end position="433"/>
    </location>
</feature>
<evidence type="ECO:0000256" key="2">
    <source>
        <dbReference type="SAM" id="MobiDB-lite"/>
    </source>
</evidence>
<dbReference type="EMBL" id="OIVN01003569">
    <property type="protein sequence ID" value="SPD12185.1"/>
    <property type="molecule type" value="Genomic_DNA"/>
</dbReference>
<evidence type="ECO:0008006" key="6">
    <source>
        <dbReference type="Google" id="ProtNLM"/>
    </source>
</evidence>
<evidence type="ECO:0000259" key="3">
    <source>
        <dbReference type="Pfam" id="PF07727"/>
    </source>
</evidence>
<dbReference type="CDD" id="cd09272">
    <property type="entry name" value="RNase_HI_RT_Ty1"/>
    <property type="match status" value="1"/>
</dbReference>
<proteinExistence type="predicted"/>
<protein>
    <recommendedName>
        <fullName evidence="6">Reverse transcriptase Ty1/copia-type domain-containing protein</fullName>
    </recommendedName>
</protein>